<comment type="subcellular location">
    <subcellularLocation>
        <location evidence="1">Nucleus</location>
    </subcellularLocation>
</comment>
<feature type="compositionally biased region" description="Low complexity" evidence="8">
    <location>
        <begin position="1"/>
        <end position="24"/>
    </location>
</feature>
<feature type="region of interest" description="Disordered" evidence="8">
    <location>
        <begin position="385"/>
        <end position="418"/>
    </location>
</feature>
<evidence type="ECO:0000256" key="7">
    <source>
        <dbReference type="ARBA" id="ARBA00032010"/>
    </source>
</evidence>
<sequence length="1755" mass="202944">MSNKNRNRNSLLSSHNRSSHTNSTSKDELLKLKYSMESPNLSIYPLNDSSSMINCKTNDNLKNSPYQKSKSQPQTQPQPQQQGSLVYPDFMPWKDHTQLPQDETEIEHQKLSNVSYLNKGYFEPPQVANEYYSARNLIQATVFLSTDNCTNVINELSIHLSNAYKSRNEIINKIKFDSNKFKLPTRVTLTSSKKEIWLNELSNPNVSMTKLGEKIPHGIRNKILIDCICNKKIPMNRSIWFTKCVLYGELLALRRKHQNRLSTIPNNNNNNNNNNIGSSLTGTMDHNTAEKFEIHWLQEWTQQITDYIYKFSREMNNVVNLDGKNQYMGKLSYLLNYIQSLYIESLLDKSLFLSLILKFLKEGLCLQPKYINGLIYASMEENLDDYNDDNDDDNEEEGQEDQEDKGIIVDDNSENNNKTKIKSKKRNLAWVDEIDMNYGQRLVSLTLIKMFWNDILKFDYLSKELSELLLLNHFFINKLLLINNNDKEKNDVTVVISDGLQSKILKLISDCIRYLFEYNCNIFIIPNHWTLIEQSLMKILLSDSKATSEKEQEEIQKQLELIKYRNESLILNLKSEFNNSNNNNNNNNNNNTSSSNLVTTTTATSKRFVRSGSFSNYTPKSISNTTMEQDYSFINRSSDDVLNIVEKLDNLKLNEEFATFLKPTKKSNINWKLNLKVLLYWCVLPWRNPINSNEDILFVCNFLKNTVVKSLTKSLRTEFDNELLEIIYHIAEDNNNLQFTSSRLYVLINELYQLKLITIAAYLRKLIASGIFYLEPGSTIDQSLNNLPRIMEIHLKILENLPVLNNRQCDSILKRWTPMGFDFKGKFSQGQSLLQDSIIMKICDNQLTDEIDGKCIEYIDSLSVGLQFLLINWLTNELKSKIKSTNKLIHFTPTVITKLYQFYTENSGLTVFFKVVIQTILKNDGGMIIFYLDSLYLISKLVIRHYKLIKSIAGTHELSTAYDLFKLIIQVYKDLNTREYDCFKFNSVWNFINAVIEKSSTKTAASMSISSLSSTSGGNRDSKLKSVQGLHSKQTMDSPMYINTVDDSHTHETRFGTKRYTSTDFRNDLNFLITLQPRTLTLEEQQEVFDLIEIELKDVDSILEFWYNNFETLDEEKEINLMKILKSLIVNKFSDHSSQFNEKLKQFIISKAGQSQSINYFKVNNFLKKLVIFDLVRINDIVKLIQSMQRDDINIIDDPILFIYDLIWGEVEETYFSCCQLILLQIARRMYQEKSSYQCTILMQQGLLKNHETQLQNNSFFIKYKQDVLTFFHKAIITNTKAIQSQFFDKLSHSDSLQLLNMLLQRQEHEYIATIEDFSLFIKHINEFNMPLCQILLNILFKIFLPIDNKLEIKHQLEIFVDNLLQEIKFEFSNENSFFGELFNLMPWNQKNYILEILETKFLLQTNLNNDQIELIINDKNLLPPLNDFFKKFSSSSSSSSSGQIIDTDSSFFLNLFNFIGNLVNVANCQELIIKQSNSINDTISIFLRILIIHKSYLCSMISRNTNEENVISFVTKLIDLLNSDYLTNHNDKLRILLYDLLLLMKSSVSEEVNSNRELNDNIQGNGNGNRSGSGSAGGGSNATSPNQDTIPEDQNNNTTKDSKSQIGVTNNNDMLDVITPAVSSIQVLFDLPEPNATNPFKEFIDDKLIKCSIMLEEEELKYGGDYHVFNNTGLYLKSTKNFESVSLPPFVNGLNKNTGDYDNSSTKMVNTQSFKMKSFEILEDVNSNTNKNSVNDGCINLRLFDAYTTNENPR</sequence>
<dbReference type="GO" id="GO:0003712">
    <property type="term" value="F:transcription coregulator activity"/>
    <property type="evidence" value="ECO:0007669"/>
    <property type="project" value="InterPro"/>
</dbReference>
<evidence type="ECO:0000313" key="10">
    <source>
        <dbReference type="CGD" id="CAL0000165657"/>
    </source>
</evidence>
<evidence type="ECO:0000256" key="1">
    <source>
        <dbReference type="ARBA" id="ARBA00004123"/>
    </source>
</evidence>
<dbReference type="CGD" id="CAL0000165657">
    <property type="gene designation" value="Cd36_44710"/>
</dbReference>
<keyword evidence="5" id="KW-0804">Transcription</keyword>
<organism evidence="11 12">
    <name type="scientific">Candida dubliniensis (strain CD36 / ATCC MYA-646 / CBS 7987 / NCPF 3949 / NRRL Y-17841)</name>
    <name type="common">Yeast</name>
    <dbReference type="NCBI Taxonomy" id="573826"/>
    <lineage>
        <taxon>Eukaryota</taxon>
        <taxon>Fungi</taxon>
        <taxon>Dikarya</taxon>
        <taxon>Ascomycota</taxon>
        <taxon>Saccharomycotina</taxon>
        <taxon>Pichiomycetes</taxon>
        <taxon>Debaryomycetaceae</taxon>
        <taxon>Candida/Lodderomyces clade</taxon>
        <taxon>Candida</taxon>
    </lineage>
</organism>
<feature type="compositionally biased region" description="Acidic residues" evidence="8">
    <location>
        <begin position="385"/>
        <end position="403"/>
    </location>
</feature>
<dbReference type="Proteomes" id="UP000002605">
    <property type="component" value="Chromosome 4"/>
</dbReference>
<evidence type="ECO:0000256" key="3">
    <source>
        <dbReference type="ARBA" id="ARBA00019622"/>
    </source>
</evidence>
<comment type="similarity">
    <text evidence="2">Belongs to the Mediator complex subunit 12 family.</text>
</comment>
<dbReference type="EMBL" id="FM992691">
    <property type="protein sequence ID" value="CAX42343.1"/>
    <property type="molecule type" value="Genomic_DNA"/>
</dbReference>
<feature type="compositionally biased region" description="Polar residues" evidence="8">
    <location>
        <begin position="54"/>
        <end position="63"/>
    </location>
</feature>
<feature type="region of interest" description="Disordered" evidence="8">
    <location>
        <begin position="1555"/>
        <end position="1609"/>
    </location>
</feature>
<protein>
    <recommendedName>
        <fullName evidence="3">Mediator of RNA polymerase II transcription subunit 12</fullName>
    </recommendedName>
    <alternativeName>
        <fullName evidence="7">Mediator complex subunit 12</fullName>
    </alternativeName>
</protein>
<dbReference type="PANTHER" id="PTHR46567:SF1">
    <property type="entry name" value="MEDIATOR OF RNA POLYMERASE II TRANSCRIPTION SUBUNIT 12"/>
    <property type="match status" value="1"/>
</dbReference>
<feature type="compositionally biased region" description="Polar residues" evidence="8">
    <location>
        <begin position="1584"/>
        <end position="1609"/>
    </location>
</feature>
<feature type="domain" description="Mediator complex subunit Med12" evidence="9">
    <location>
        <begin position="180"/>
        <end position="243"/>
    </location>
</feature>
<evidence type="ECO:0000256" key="5">
    <source>
        <dbReference type="ARBA" id="ARBA00023163"/>
    </source>
</evidence>
<dbReference type="OrthoDB" id="20828at2759"/>
<evidence type="ECO:0000259" key="9">
    <source>
        <dbReference type="SMART" id="SM01281"/>
    </source>
</evidence>
<dbReference type="SMART" id="SM01281">
    <property type="entry name" value="Med12"/>
    <property type="match status" value="1"/>
</dbReference>
<dbReference type="RefSeq" id="XP_002420123.1">
    <property type="nucleotide sequence ID" value="XM_002420078.1"/>
</dbReference>
<keyword evidence="6" id="KW-0539">Nucleus</keyword>
<dbReference type="PANTHER" id="PTHR46567">
    <property type="entry name" value="MEDIATOR OF RNA POLYMERASE II TRANSCRIPTION SUBUNIT 12"/>
    <property type="match status" value="1"/>
</dbReference>
<feature type="compositionally biased region" description="Low complexity" evidence="8">
    <location>
        <begin position="64"/>
        <end position="84"/>
    </location>
</feature>
<dbReference type="GeneID" id="8047955"/>
<evidence type="ECO:0000256" key="6">
    <source>
        <dbReference type="ARBA" id="ARBA00023242"/>
    </source>
</evidence>
<name>B9WGG9_CANDC</name>
<evidence type="ECO:0000313" key="11">
    <source>
        <dbReference type="EMBL" id="CAX42343.1"/>
    </source>
</evidence>
<reference evidence="11 12" key="1">
    <citation type="journal article" date="2009" name="Genome Res.">
        <title>Comparative genomics of the fungal pathogens Candida dubliniensis and Candida albicans.</title>
        <authorList>
            <person name="Jackson A.P."/>
            <person name="Gamble J.A."/>
            <person name="Yeomans T."/>
            <person name="Moran G.P."/>
            <person name="Saunders D."/>
            <person name="Harris D."/>
            <person name="Aslett M."/>
            <person name="Barrell J.F."/>
            <person name="Butler G."/>
            <person name="Citiulo F."/>
            <person name="Coleman D.C."/>
            <person name="de Groot P.W.J."/>
            <person name="Goodwin T.J."/>
            <person name="Quail M.A."/>
            <person name="McQuillan J."/>
            <person name="Munro C.A."/>
            <person name="Pain A."/>
            <person name="Poulter R.T."/>
            <person name="Rajandream M.A."/>
            <person name="Renauld H."/>
            <person name="Spiering M.J."/>
            <person name="Tivey A."/>
            <person name="Gow N.A.R."/>
            <person name="Barrell B."/>
            <person name="Sullivan D.J."/>
            <person name="Berriman M."/>
        </authorList>
    </citation>
    <scope>NUCLEOTIDE SEQUENCE [LARGE SCALE GENOMIC DNA]</scope>
    <source>
        <strain evidence="12">CD36 / ATCC MYA-646 / CBS 7987 / NCPF 3949 / NRRL Y-17841</strain>
    </source>
</reference>
<dbReference type="GO" id="GO:0016592">
    <property type="term" value="C:mediator complex"/>
    <property type="evidence" value="ECO:0007669"/>
    <property type="project" value="InterPro"/>
</dbReference>
<dbReference type="eggNOG" id="KOG4522">
    <property type="taxonomic scope" value="Eukaryota"/>
</dbReference>
<keyword evidence="4" id="KW-0805">Transcription regulation</keyword>
<evidence type="ECO:0000313" key="12">
    <source>
        <dbReference type="Proteomes" id="UP000002605"/>
    </source>
</evidence>
<evidence type="ECO:0000256" key="8">
    <source>
        <dbReference type="SAM" id="MobiDB-lite"/>
    </source>
</evidence>
<dbReference type="InterPro" id="IPR019035">
    <property type="entry name" value="Mediator_Med12"/>
</dbReference>
<dbReference type="Pfam" id="PF09497">
    <property type="entry name" value="Med12"/>
    <property type="match status" value="1"/>
</dbReference>
<feature type="compositionally biased region" description="Gly residues" evidence="8">
    <location>
        <begin position="1566"/>
        <end position="1581"/>
    </location>
</feature>
<keyword evidence="12" id="KW-1185">Reference proteome</keyword>
<dbReference type="GO" id="GO:0006357">
    <property type="term" value="P:regulation of transcription by RNA polymerase II"/>
    <property type="evidence" value="ECO:0007669"/>
    <property type="project" value="InterPro"/>
</dbReference>
<evidence type="ECO:0000256" key="4">
    <source>
        <dbReference type="ARBA" id="ARBA00023015"/>
    </source>
</evidence>
<gene>
    <name evidence="10" type="ordered locus">Cd36_44710</name>
    <name evidence="11" type="ORF">CD36_44710</name>
</gene>
<dbReference type="HOGENOM" id="CLU_003142_0_0_1"/>
<feature type="region of interest" description="Disordered" evidence="8">
    <location>
        <begin position="1"/>
        <end position="27"/>
    </location>
</feature>
<proteinExistence type="inferred from homology"/>
<dbReference type="VEuPathDB" id="FungiDB:CD36_44710"/>
<evidence type="ECO:0000256" key="2">
    <source>
        <dbReference type="ARBA" id="ARBA00010289"/>
    </source>
</evidence>
<accession>B9WGG9</accession>
<feature type="region of interest" description="Disordered" evidence="8">
    <location>
        <begin position="54"/>
        <end position="91"/>
    </location>
</feature>
<feature type="region of interest" description="Disordered" evidence="8">
    <location>
        <begin position="1010"/>
        <end position="1030"/>
    </location>
</feature>
<dbReference type="KEGG" id="cdu:CD36_44710"/>